<sequence>MNDNIHGKVVLVTGASSGIGETTARILAARGATVVLGARRVERLEALAADIDAAGGTALARALDVTSRGDVQAFAEHALQRFGRIDVLVNNAGVMPLAPLSALKVDEWDRMIDVNIRGVLNAIAAVLPVMERQGHGHVVNVSSIGGLFVMPTAAVYCATKYAVRAISDGLRMESDTVRVTCVYPGAVESELASTITHAESAAAIAQFRTIALEPEAIAQAIAHAISQPGEVCSSPWLRTPARWPPHPRHPRHPGLRRPLRPLRIPCRRGVSRDPAHRPRAHHDPRCASPGPPPRAGARSGASTCRPHNRPCRRACEPC</sequence>
<keyword evidence="7" id="KW-1185">Reference proteome</keyword>
<dbReference type="InterPro" id="IPR057326">
    <property type="entry name" value="KR_dom"/>
</dbReference>
<dbReference type="InterPro" id="IPR036291">
    <property type="entry name" value="NAD(P)-bd_dom_sf"/>
</dbReference>
<comment type="caution">
    <text evidence="6">The sequence shown here is derived from an EMBL/GenBank/DDBJ whole genome shotgun (WGS) entry which is preliminary data.</text>
</comment>
<feature type="region of interest" description="Disordered" evidence="4">
    <location>
        <begin position="265"/>
        <end position="310"/>
    </location>
</feature>
<organism evidence="6 7">
    <name type="scientific">Luteimonas wenzhouensis</name>
    <dbReference type="NCBI Taxonomy" id="2599615"/>
    <lineage>
        <taxon>Bacteria</taxon>
        <taxon>Pseudomonadati</taxon>
        <taxon>Pseudomonadota</taxon>
        <taxon>Gammaproteobacteria</taxon>
        <taxon>Lysobacterales</taxon>
        <taxon>Lysobacteraceae</taxon>
        <taxon>Luteimonas</taxon>
    </lineage>
</organism>
<dbReference type="Gene3D" id="3.40.50.720">
    <property type="entry name" value="NAD(P)-binding Rossmann-like Domain"/>
    <property type="match status" value="1"/>
</dbReference>
<dbReference type="OrthoDB" id="9810734at2"/>
<dbReference type="GO" id="GO:0016616">
    <property type="term" value="F:oxidoreductase activity, acting on the CH-OH group of donors, NAD or NADP as acceptor"/>
    <property type="evidence" value="ECO:0007669"/>
    <property type="project" value="UniProtKB-ARBA"/>
</dbReference>
<dbReference type="InterPro" id="IPR002347">
    <property type="entry name" value="SDR_fam"/>
</dbReference>
<gene>
    <name evidence="6" type="ORF">FQY79_07300</name>
</gene>
<dbReference type="PANTHER" id="PTHR43391">
    <property type="entry name" value="RETINOL DEHYDROGENASE-RELATED"/>
    <property type="match status" value="1"/>
</dbReference>
<protein>
    <submittedName>
        <fullName evidence="6">SDR family oxidoreductase</fullName>
    </submittedName>
</protein>
<dbReference type="SUPFAM" id="SSF51735">
    <property type="entry name" value="NAD(P)-binding Rossmann-fold domains"/>
    <property type="match status" value="1"/>
</dbReference>
<dbReference type="GO" id="GO:0005829">
    <property type="term" value="C:cytosol"/>
    <property type="evidence" value="ECO:0007669"/>
    <property type="project" value="TreeGrafter"/>
</dbReference>
<dbReference type="PRINTS" id="PR00080">
    <property type="entry name" value="SDRFAMILY"/>
</dbReference>
<evidence type="ECO:0000256" key="2">
    <source>
        <dbReference type="ARBA" id="ARBA00023002"/>
    </source>
</evidence>
<reference evidence="6 7" key="1">
    <citation type="submission" date="2019-07" db="EMBL/GenBank/DDBJ databases">
        <title>Luteimonas sp. YD-1 nov., isolated from acidic soil.</title>
        <authorList>
            <person name="Zhou J."/>
        </authorList>
    </citation>
    <scope>NUCLEOTIDE SEQUENCE [LARGE SCALE GENOMIC DNA]</scope>
    <source>
        <strain evidence="6 7">YD-1</strain>
    </source>
</reference>
<keyword evidence="2" id="KW-0560">Oxidoreductase</keyword>
<dbReference type="Proteomes" id="UP000315949">
    <property type="component" value="Unassembled WGS sequence"/>
</dbReference>
<evidence type="ECO:0000259" key="5">
    <source>
        <dbReference type="SMART" id="SM00822"/>
    </source>
</evidence>
<evidence type="ECO:0000256" key="4">
    <source>
        <dbReference type="SAM" id="MobiDB-lite"/>
    </source>
</evidence>
<accession>A0A5C5TZM9</accession>
<name>A0A5C5TZM9_9GAMM</name>
<evidence type="ECO:0000313" key="7">
    <source>
        <dbReference type="Proteomes" id="UP000315949"/>
    </source>
</evidence>
<dbReference type="InterPro" id="IPR020904">
    <property type="entry name" value="Sc_DH/Rdtase_CS"/>
</dbReference>
<dbReference type="Pfam" id="PF00106">
    <property type="entry name" value="adh_short"/>
    <property type="match status" value="1"/>
</dbReference>
<dbReference type="PRINTS" id="PR00081">
    <property type="entry name" value="GDHRDH"/>
</dbReference>
<comment type="similarity">
    <text evidence="1 3">Belongs to the short-chain dehydrogenases/reductases (SDR) family.</text>
</comment>
<dbReference type="SMART" id="SM00822">
    <property type="entry name" value="PKS_KR"/>
    <property type="match status" value="1"/>
</dbReference>
<dbReference type="PANTHER" id="PTHR43391:SF86">
    <property type="entry name" value="SHORT-CHAIN DEHYDROGENASE_REDUCTASE FAMILY PROTEIN"/>
    <property type="match status" value="1"/>
</dbReference>
<dbReference type="AlphaFoldDB" id="A0A5C5TZM9"/>
<evidence type="ECO:0000256" key="3">
    <source>
        <dbReference type="RuleBase" id="RU000363"/>
    </source>
</evidence>
<dbReference type="FunFam" id="3.40.50.720:FF:000047">
    <property type="entry name" value="NADP-dependent L-serine/L-allo-threonine dehydrogenase"/>
    <property type="match status" value="1"/>
</dbReference>
<proteinExistence type="inferred from homology"/>
<evidence type="ECO:0000313" key="6">
    <source>
        <dbReference type="EMBL" id="TWT19641.1"/>
    </source>
</evidence>
<dbReference type="PROSITE" id="PS00061">
    <property type="entry name" value="ADH_SHORT"/>
    <property type="match status" value="1"/>
</dbReference>
<evidence type="ECO:0000256" key="1">
    <source>
        <dbReference type="ARBA" id="ARBA00006484"/>
    </source>
</evidence>
<dbReference type="EMBL" id="VOHE01000003">
    <property type="protein sequence ID" value="TWT19641.1"/>
    <property type="molecule type" value="Genomic_DNA"/>
</dbReference>
<feature type="compositionally biased region" description="Basic and acidic residues" evidence="4">
    <location>
        <begin position="270"/>
        <end position="285"/>
    </location>
</feature>
<feature type="domain" description="Ketoreductase" evidence="5">
    <location>
        <begin position="8"/>
        <end position="190"/>
    </location>
</feature>